<organism evidence="6 7">
    <name type="scientific">Sarcophilus harrisii</name>
    <name type="common">Tasmanian devil</name>
    <name type="synonym">Sarcophilus laniarius</name>
    <dbReference type="NCBI Taxonomy" id="9305"/>
    <lineage>
        <taxon>Eukaryota</taxon>
        <taxon>Metazoa</taxon>
        <taxon>Chordata</taxon>
        <taxon>Craniata</taxon>
        <taxon>Vertebrata</taxon>
        <taxon>Euteleostomi</taxon>
        <taxon>Mammalia</taxon>
        <taxon>Metatheria</taxon>
        <taxon>Dasyuromorphia</taxon>
        <taxon>Dasyuridae</taxon>
        <taxon>Sarcophilus</taxon>
    </lineage>
</organism>
<keyword evidence="3" id="KW-0206">Cytoskeleton</keyword>
<keyword evidence="7" id="KW-1185">Reference proteome</keyword>
<evidence type="ECO:0000256" key="2">
    <source>
        <dbReference type="ARBA" id="ARBA00022490"/>
    </source>
</evidence>
<reference evidence="6" key="2">
    <citation type="submission" date="2025-08" db="UniProtKB">
        <authorList>
            <consortium name="Ensembl"/>
        </authorList>
    </citation>
    <scope>IDENTIFICATION</scope>
</reference>
<evidence type="ECO:0000259" key="5">
    <source>
        <dbReference type="PROSITE" id="PS51460"/>
    </source>
</evidence>
<dbReference type="GO" id="GO:0008093">
    <property type="term" value="F:cytoskeletal anchor activity"/>
    <property type="evidence" value="ECO:0007669"/>
    <property type="project" value="TreeGrafter"/>
</dbReference>
<dbReference type="GO" id="GO:0001725">
    <property type="term" value="C:stress fiber"/>
    <property type="evidence" value="ECO:0007669"/>
    <property type="project" value="TreeGrafter"/>
</dbReference>
<dbReference type="GO" id="GO:0035371">
    <property type="term" value="C:microtubule plus-end"/>
    <property type="evidence" value="ECO:0007669"/>
    <property type="project" value="TreeGrafter"/>
</dbReference>
<feature type="compositionally biased region" description="Low complexity" evidence="4">
    <location>
        <begin position="66"/>
        <end position="95"/>
    </location>
</feature>
<feature type="compositionally biased region" description="Low complexity" evidence="4">
    <location>
        <begin position="304"/>
        <end position="317"/>
    </location>
</feature>
<reference evidence="6 7" key="1">
    <citation type="journal article" date="2011" name="Proc. Natl. Acad. Sci. U.S.A.">
        <title>Genetic diversity and population structure of the endangered marsupial Sarcophilus harrisii (Tasmanian devil).</title>
        <authorList>
            <person name="Miller W."/>
            <person name="Hayes V.M."/>
            <person name="Ratan A."/>
            <person name="Petersen D.C."/>
            <person name="Wittekindt N.E."/>
            <person name="Miller J."/>
            <person name="Walenz B."/>
            <person name="Knight J."/>
            <person name="Qi J."/>
            <person name="Zhao F."/>
            <person name="Wang Q."/>
            <person name="Bedoya-Reina O.C."/>
            <person name="Katiyar N."/>
            <person name="Tomsho L.P."/>
            <person name="Kasson L.M."/>
            <person name="Hardie R.A."/>
            <person name="Woodbridge P."/>
            <person name="Tindall E.A."/>
            <person name="Bertelsen M.F."/>
            <person name="Dixon D."/>
            <person name="Pyecroft S."/>
            <person name="Helgen K.M."/>
            <person name="Lesk A.M."/>
            <person name="Pringle T.H."/>
            <person name="Patterson N."/>
            <person name="Zhang Y."/>
            <person name="Kreiss A."/>
            <person name="Woods G.M."/>
            <person name="Jones M.E."/>
            <person name="Schuster S.C."/>
        </authorList>
    </citation>
    <scope>NUCLEOTIDE SEQUENCE [LARGE SCALE GENOMIC DNA]</scope>
</reference>
<feature type="compositionally biased region" description="Basic residues" evidence="4">
    <location>
        <begin position="421"/>
        <end position="432"/>
    </location>
</feature>
<reference evidence="6" key="3">
    <citation type="submission" date="2025-09" db="UniProtKB">
        <authorList>
            <consortium name="Ensembl"/>
        </authorList>
    </citation>
    <scope>IDENTIFICATION</scope>
</reference>
<evidence type="ECO:0000313" key="6">
    <source>
        <dbReference type="Ensembl" id="ENSSHAP00000042002.1"/>
    </source>
</evidence>
<dbReference type="GO" id="GO:0051015">
    <property type="term" value="F:actin filament binding"/>
    <property type="evidence" value="ECO:0007669"/>
    <property type="project" value="TreeGrafter"/>
</dbReference>
<dbReference type="GeneTree" id="ENSGT00940000154849"/>
<dbReference type="PANTHER" id="PTHR46756:SF18">
    <property type="entry name" value="GAS2-LIKE PROTEIN PICKLED EGGS"/>
    <property type="match status" value="1"/>
</dbReference>
<dbReference type="GO" id="GO:0005884">
    <property type="term" value="C:actin filament"/>
    <property type="evidence" value="ECO:0007669"/>
    <property type="project" value="TreeGrafter"/>
</dbReference>
<dbReference type="Proteomes" id="UP000007648">
    <property type="component" value="Unassembled WGS sequence"/>
</dbReference>
<feature type="compositionally biased region" description="Pro residues" evidence="4">
    <location>
        <begin position="347"/>
        <end position="356"/>
    </location>
</feature>
<proteinExistence type="predicted"/>
<dbReference type="Pfam" id="PF02187">
    <property type="entry name" value="GAS2"/>
    <property type="match status" value="1"/>
</dbReference>
<dbReference type="InterPro" id="IPR003108">
    <property type="entry name" value="GAR_dom"/>
</dbReference>
<name>A0A7N4PT03_SARHA</name>
<feature type="compositionally biased region" description="Pro residues" evidence="4">
    <location>
        <begin position="262"/>
        <end position="276"/>
    </location>
</feature>
<feature type="compositionally biased region" description="Low complexity" evidence="4">
    <location>
        <begin position="206"/>
        <end position="249"/>
    </location>
</feature>
<dbReference type="PROSITE" id="PS51460">
    <property type="entry name" value="GAR"/>
    <property type="match status" value="1"/>
</dbReference>
<evidence type="ECO:0000256" key="4">
    <source>
        <dbReference type="SAM" id="MobiDB-lite"/>
    </source>
</evidence>
<sequence length="451" mass="47244">MIKVSEGKYRVGDSSALIFVRVLRSHVMVRVGGGWDTLEHYLDKHDPCRCTSVSHRLPQPRALTFSPQKASPAPSPRASSPGAQRWPDAGSPAPGGERRGSRPEGLPARLGAGGTGSPQASTPPRGHRDGPETRQSNPLRVASWAVAGEKRGPQDPGRTVTASERPGSRRHSGDPRLTGASLGTGAPGPAPVWRSGAGPEGPKVEGTPARRLRAPPGGHAARAARTRPCSSSTETETGSTRGPGPAAPAEAPPGPGALRFPVPGPSPWQPGSPPGPCRWWTRSARSSRSWLGPSGPPCSWTPGRSSSSTAAWRRSSWPTLRRWRPKGPPWPQPPRPPPSLRPLTLPTAPPAPPLPPSTSLASTPPPERPPGRARPPTGWPPSPTAPATHGTPGPQPVAGRRRSPALQMRVTTALRSMTCRRCPRGAGARRSRGAWGTSAGGRGWPGSPRTC</sequence>
<dbReference type="SMART" id="SM00243">
    <property type="entry name" value="GAS2"/>
    <property type="match status" value="1"/>
</dbReference>
<dbReference type="SUPFAM" id="SSF143575">
    <property type="entry name" value="GAS2 domain-like"/>
    <property type="match status" value="1"/>
</dbReference>
<dbReference type="Gene3D" id="3.30.920.20">
    <property type="entry name" value="Gas2-like domain"/>
    <property type="match status" value="1"/>
</dbReference>
<dbReference type="GO" id="GO:0005737">
    <property type="term" value="C:cytoplasm"/>
    <property type="evidence" value="ECO:0007669"/>
    <property type="project" value="TreeGrafter"/>
</dbReference>
<dbReference type="Ensembl" id="ENSSHAT00000029371.1">
    <property type="protein sequence ID" value="ENSSHAP00000042002.1"/>
    <property type="gene ID" value="ENSSHAG00000025208.1"/>
</dbReference>
<evidence type="ECO:0000256" key="3">
    <source>
        <dbReference type="ARBA" id="ARBA00023212"/>
    </source>
</evidence>
<comment type="subcellular location">
    <subcellularLocation>
        <location evidence="1">Cytoplasm</location>
        <location evidence="1">Cytoskeleton</location>
    </subcellularLocation>
</comment>
<feature type="compositionally biased region" description="Pro residues" evidence="4">
    <location>
        <begin position="326"/>
        <end position="340"/>
    </location>
</feature>
<protein>
    <recommendedName>
        <fullName evidence="5">GAR domain-containing protein</fullName>
    </recommendedName>
</protein>
<dbReference type="PANTHER" id="PTHR46756">
    <property type="entry name" value="TRANSGELIN"/>
    <property type="match status" value="1"/>
</dbReference>
<feature type="region of interest" description="Disordered" evidence="4">
    <location>
        <begin position="62"/>
        <end position="451"/>
    </location>
</feature>
<feature type="domain" description="GAR" evidence="5">
    <location>
        <begin position="1"/>
        <end position="49"/>
    </location>
</feature>
<dbReference type="GO" id="GO:1904825">
    <property type="term" value="P:protein localization to microtubule plus-end"/>
    <property type="evidence" value="ECO:0007669"/>
    <property type="project" value="TreeGrafter"/>
</dbReference>
<dbReference type="GO" id="GO:0001578">
    <property type="term" value="P:microtubule bundle formation"/>
    <property type="evidence" value="ECO:0007669"/>
    <property type="project" value="TreeGrafter"/>
</dbReference>
<dbReference type="AlphaFoldDB" id="A0A7N4PT03"/>
<keyword evidence="2" id="KW-0963">Cytoplasm</keyword>
<dbReference type="GO" id="GO:0051764">
    <property type="term" value="P:actin crosslink formation"/>
    <property type="evidence" value="ECO:0007669"/>
    <property type="project" value="TreeGrafter"/>
</dbReference>
<dbReference type="GO" id="GO:0008017">
    <property type="term" value="F:microtubule binding"/>
    <property type="evidence" value="ECO:0007669"/>
    <property type="project" value="InterPro"/>
</dbReference>
<evidence type="ECO:0000313" key="7">
    <source>
        <dbReference type="Proteomes" id="UP000007648"/>
    </source>
</evidence>
<evidence type="ECO:0000256" key="1">
    <source>
        <dbReference type="ARBA" id="ARBA00004245"/>
    </source>
</evidence>
<dbReference type="InterPro" id="IPR036534">
    <property type="entry name" value="GAR_dom_sf"/>
</dbReference>
<dbReference type="GO" id="GO:0031110">
    <property type="term" value="P:regulation of microtubule polymerization or depolymerization"/>
    <property type="evidence" value="ECO:0007669"/>
    <property type="project" value="TreeGrafter"/>
</dbReference>
<accession>A0A7N4PT03</accession>
<feature type="compositionally biased region" description="Low complexity" evidence="4">
    <location>
        <begin position="278"/>
        <end position="290"/>
    </location>
</feature>